<feature type="region of interest" description="Disordered" evidence="2">
    <location>
        <begin position="76"/>
        <end position="95"/>
    </location>
</feature>
<feature type="compositionally biased region" description="Low complexity" evidence="2">
    <location>
        <begin position="83"/>
        <end position="95"/>
    </location>
</feature>
<feature type="compositionally biased region" description="Acidic residues" evidence="2">
    <location>
        <begin position="120"/>
        <end position="137"/>
    </location>
</feature>
<protein>
    <submittedName>
        <fullName evidence="3">Uncharacterized protein</fullName>
    </submittedName>
</protein>
<keyword evidence="4" id="KW-1185">Reference proteome</keyword>
<name>A0A3S3R383_9BACT</name>
<feature type="repeat" description="TPR" evidence="1">
    <location>
        <begin position="24"/>
        <end position="57"/>
    </location>
</feature>
<dbReference type="EMBL" id="MTKP01000079">
    <property type="protein sequence ID" value="RWX49110.1"/>
    <property type="molecule type" value="Genomic_DNA"/>
</dbReference>
<evidence type="ECO:0000256" key="2">
    <source>
        <dbReference type="SAM" id="MobiDB-lite"/>
    </source>
</evidence>
<reference evidence="3 4" key="1">
    <citation type="submission" date="2017-01" db="EMBL/GenBank/DDBJ databases">
        <title>The cable genome- insights into the physiology and evolution of filamentous bacteria capable of sulfide oxidation via long distance electron transfer.</title>
        <authorList>
            <person name="Schreiber L."/>
            <person name="Bjerg J.T."/>
            <person name="Boggild A."/>
            <person name="Van De Vossenberg J."/>
            <person name="Meysman F."/>
            <person name="Nielsen L.P."/>
            <person name="Schramm A."/>
            <person name="Kjeldsen K.U."/>
        </authorList>
    </citation>
    <scope>NUCLEOTIDE SEQUENCE [LARGE SCALE GENOMIC DNA]</scope>
    <source>
        <strain evidence="3">A1</strain>
    </source>
</reference>
<evidence type="ECO:0000313" key="3">
    <source>
        <dbReference type="EMBL" id="RWX49110.1"/>
    </source>
</evidence>
<evidence type="ECO:0000256" key="1">
    <source>
        <dbReference type="PROSITE-ProRule" id="PRU00339"/>
    </source>
</evidence>
<dbReference type="AlphaFoldDB" id="A0A3S3R383"/>
<sequence>LRLFSVSPQKKAELERPLSDSTPALLALFVGIGYSDKGLYAQAAEMYKQALTEDPYMEMAKNALQELKGMGLTSTEETAAIDEPSSSPPVEEGGSSVGTVIGVGLALAAVGGGAVYLLGQEDDDEADPPVDDDDETENPPVERPTVTAIPFATPLSCVQGGIRFQFSRDMDTSVGQVDINSPSGFDANGSWDGDYYFSWNQNDRWCKVNCGGDCPSITVTLTDFQDTDGNALSGTTTFSYDMELQ</sequence>
<feature type="region of interest" description="Disordered" evidence="2">
    <location>
        <begin position="120"/>
        <end position="143"/>
    </location>
</feature>
<organism evidence="3 4">
    <name type="scientific">Candidatus Electrothrix communis</name>
    <dbReference type="NCBI Taxonomy" id="1859133"/>
    <lineage>
        <taxon>Bacteria</taxon>
        <taxon>Pseudomonadati</taxon>
        <taxon>Thermodesulfobacteriota</taxon>
        <taxon>Desulfobulbia</taxon>
        <taxon>Desulfobulbales</taxon>
        <taxon>Desulfobulbaceae</taxon>
        <taxon>Candidatus Electrothrix</taxon>
    </lineage>
</organism>
<keyword evidence="1" id="KW-0802">TPR repeat</keyword>
<proteinExistence type="predicted"/>
<comment type="caution">
    <text evidence="3">The sequence shown here is derived from an EMBL/GenBank/DDBJ whole genome shotgun (WGS) entry which is preliminary data.</text>
</comment>
<dbReference type="InterPro" id="IPR019734">
    <property type="entry name" value="TPR_rpt"/>
</dbReference>
<feature type="non-terminal residue" evidence="3">
    <location>
        <position position="1"/>
    </location>
</feature>
<dbReference type="Proteomes" id="UP000288086">
    <property type="component" value="Unassembled WGS sequence"/>
</dbReference>
<dbReference type="PROSITE" id="PS50005">
    <property type="entry name" value="TPR"/>
    <property type="match status" value="1"/>
</dbReference>
<gene>
    <name evidence="3" type="ORF">VT98_10793</name>
</gene>
<accession>A0A3S3R383</accession>
<evidence type="ECO:0000313" key="4">
    <source>
        <dbReference type="Proteomes" id="UP000288086"/>
    </source>
</evidence>